<dbReference type="CDD" id="cd07377">
    <property type="entry name" value="WHTH_GntR"/>
    <property type="match status" value="1"/>
</dbReference>
<protein>
    <submittedName>
        <fullName evidence="6">DNA-binding transcriptional regulator YhcF (GntR family)</fullName>
    </submittedName>
</protein>
<keyword evidence="7" id="KW-1185">Reference proteome</keyword>
<sequence>MQIHLDATSATPPYEQVRAQIIAAIDDGSLVVGTRLPPVRALAGELSLAANTVARAYKELEEAGYVETRGRAGTVVKGTDAASARAGQAARAYAETVRGLGIDPADAVELVRAALGDG</sequence>
<dbReference type="SMART" id="SM00345">
    <property type="entry name" value="HTH_GNTR"/>
    <property type="match status" value="1"/>
</dbReference>
<dbReference type="InterPro" id="IPR036390">
    <property type="entry name" value="WH_DNA-bd_sf"/>
</dbReference>
<dbReference type="GO" id="GO:0003677">
    <property type="term" value="F:DNA binding"/>
    <property type="evidence" value="ECO:0007669"/>
    <property type="project" value="UniProtKB-KW"/>
</dbReference>
<evidence type="ECO:0000313" key="6">
    <source>
        <dbReference type="EMBL" id="MDQ1124276.1"/>
    </source>
</evidence>
<keyword evidence="3 6" id="KW-0238">DNA-binding</keyword>
<dbReference type="EMBL" id="JAUTBF010000001">
    <property type="protein sequence ID" value="MDQ1124276.1"/>
    <property type="molecule type" value="Genomic_DNA"/>
</dbReference>
<evidence type="ECO:0000259" key="5">
    <source>
        <dbReference type="PROSITE" id="PS50949"/>
    </source>
</evidence>
<evidence type="ECO:0000256" key="1">
    <source>
        <dbReference type="ARBA" id="ARBA00022898"/>
    </source>
</evidence>
<comment type="caution">
    <text evidence="6">The sequence shown here is derived from an EMBL/GenBank/DDBJ whole genome shotgun (WGS) entry which is preliminary data.</text>
</comment>
<reference evidence="6 7" key="1">
    <citation type="submission" date="2023-07" db="EMBL/GenBank/DDBJ databases">
        <title>Functional and genomic diversity of the sorghum phyllosphere microbiome.</title>
        <authorList>
            <person name="Shade A."/>
        </authorList>
    </citation>
    <scope>NUCLEOTIDE SEQUENCE [LARGE SCALE GENOMIC DNA]</scope>
    <source>
        <strain evidence="6 7">SORGH_AS_1207</strain>
    </source>
</reference>
<gene>
    <name evidence="6" type="ORF">QE412_002849</name>
</gene>
<evidence type="ECO:0000256" key="2">
    <source>
        <dbReference type="ARBA" id="ARBA00023015"/>
    </source>
</evidence>
<feature type="domain" description="HTH gntR-type" evidence="5">
    <location>
        <begin position="11"/>
        <end position="79"/>
    </location>
</feature>
<dbReference type="Gene3D" id="1.10.10.10">
    <property type="entry name" value="Winged helix-like DNA-binding domain superfamily/Winged helix DNA-binding domain"/>
    <property type="match status" value="1"/>
</dbReference>
<dbReference type="RefSeq" id="WP_307485110.1">
    <property type="nucleotide sequence ID" value="NZ_JAUTBF010000001.1"/>
</dbReference>
<evidence type="ECO:0000313" key="7">
    <source>
        <dbReference type="Proteomes" id="UP001226691"/>
    </source>
</evidence>
<organism evidence="6 7">
    <name type="scientific">Microbacterium trichothecenolyticum</name>
    <name type="common">Aureobacterium trichothecenolyticum</name>
    <dbReference type="NCBI Taxonomy" id="69370"/>
    <lineage>
        <taxon>Bacteria</taxon>
        <taxon>Bacillati</taxon>
        <taxon>Actinomycetota</taxon>
        <taxon>Actinomycetes</taxon>
        <taxon>Micrococcales</taxon>
        <taxon>Microbacteriaceae</taxon>
        <taxon>Microbacterium</taxon>
    </lineage>
</organism>
<dbReference type="InterPro" id="IPR036388">
    <property type="entry name" value="WH-like_DNA-bd_sf"/>
</dbReference>
<dbReference type="PANTHER" id="PTHR46577:SF1">
    <property type="entry name" value="HTH-TYPE TRANSCRIPTIONAL REGULATORY PROTEIN GABR"/>
    <property type="match status" value="1"/>
</dbReference>
<dbReference type="InterPro" id="IPR051446">
    <property type="entry name" value="HTH_trans_reg/aminotransferase"/>
</dbReference>
<dbReference type="InterPro" id="IPR000524">
    <property type="entry name" value="Tscrpt_reg_HTH_GntR"/>
</dbReference>
<dbReference type="PROSITE" id="PS50949">
    <property type="entry name" value="HTH_GNTR"/>
    <property type="match status" value="1"/>
</dbReference>
<proteinExistence type="predicted"/>
<dbReference type="Pfam" id="PF00392">
    <property type="entry name" value="GntR"/>
    <property type="match status" value="1"/>
</dbReference>
<dbReference type="PANTHER" id="PTHR46577">
    <property type="entry name" value="HTH-TYPE TRANSCRIPTIONAL REGULATORY PROTEIN GABR"/>
    <property type="match status" value="1"/>
</dbReference>
<keyword evidence="2" id="KW-0805">Transcription regulation</keyword>
<name>A0ABU0TX96_MICTR</name>
<keyword evidence="1" id="KW-0663">Pyridoxal phosphate</keyword>
<evidence type="ECO:0000256" key="4">
    <source>
        <dbReference type="ARBA" id="ARBA00023163"/>
    </source>
</evidence>
<accession>A0ABU0TX96</accession>
<dbReference type="Proteomes" id="UP001226691">
    <property type="component" value="Unassembled WGS sequence"/>
</dbReference>
<dbReference type="SUPFAM" id="SSF46785">
    <property type="entry name" value="Winged helix' DNA-binding domain"/>
    <property type="match status" value="1"/>
</dbReference>
<evidence type="ECO:0000256" key="3">
    <source>
        <dbReference type="ARBA" id="ARBA00023125"/>
    </source>
</evidence>
<keyword evidence="4" id="KW-0804">Transcription</keyword>